<gene>
    <name evidence="1" type="ORF">AARAC_002966</name>
</gene>
<sequence length="251" mass="27409">MNMTAIHRDGDAKDGTHFVANTPVPVATAKYQFPYPTLQPEEHTVTATPTTSTAFISSTKPAATSLTAPGATPAQGGYQCCPGPKFHPSCYSSGPYVGVIPTPAYCPKAAGYPGHCLCRPVDVSNPVIPKPYHPDVFEVNKPMAVSAGIIDPISPVLLTSSSGKLMYQVPYLVEEDRKFWFHAPNGDCMHLTVRQIAEKQCAGHWANTCAGQPYYVCLPKDKIRYDAKDFNAVFQMSGLSHIEFHKRYQPF</sequence>
<evidence type="ECO:0000313" key="2">
    <source>
        <dbReference type="Proteomes" id="UP000231358"/>
    </source>
</evidence>
<reference evidence="1 2" key="1">
    <citation type="submission" date="2017-05" db="EMBL/GenBank/DDBJ databases">
        <title>Genome sequence for an aflatoxigenic pathogen of Argentinian peanut, Aspergillus arachidicola.</title>
        <authorList>
            <person name="Moore G."/>
            <person name="Beltz S.B."/>
            <person name="Mack B.M."/>
        </authorList>
    </citation>
    <scope>NUCLEOTIDE SEQUENCE [LARGE SCALE GENOMIC DNA]</scope>
    <source>
        <strain evidence="1 2">CBS 117610</strain>
    </source>
</reference>
<comment type="caution">
    <text evidence="1">The sequence shown here is derived from an EMBL/GenBank/DDBJ whole genome shotgun (WGS) entry which is preliminary data.</text>
</comment>
<dbReference type="EMBL" id="NEXV01000221">
    <property type="protein sequence ID" value="PIG86794.1"/>
    <property type="molecule type" value="Genomic_DNA"/>
</dbReference>
<keyword evidence="2" id="KW-1185">Reference proteome</keyword>
<protein>
    <submittedName>
        <fullName evidence="1">Uncharacterized protein</fullName>
    </submittedName>
</protein>
<dbReference type="Proteomes" id="UP000231358">
    <property type="component" value="Unassembled WGS sequence"/>
</dbReference>
<organism evidence="1 2">
    <name type="scientific">Aspergillus arachidicola</name>
    <dbReference type="NCBI Taxonomy" id="656916"/>
    <lineage>
        <taxon>Eukaryota</taxon>
        <taxon>Fungi</taxon>
        <taxon>Dikarya</taxon>
        <taxon>Ascomycota</taxon>
        <taxon>Pezizomycotina</taxon>
        <taxon>Eurotiomycetes</taxon>
        <taxon>Eurotiomycetidae</taxon>
        <taxon>Eurotiales</taxon>
        <taxon>Aspergillaceae</taxon>
        <taxon>Aspergillus</taxon>
        <taxon>Aspergillus subgen. Circumdati</taxon>
    </lineage>
</organism>
<name>A0A2G7G1T6_9EURO</name>
<accession>A0A2G7G1T6</accession>
<evidence type="ECO:0000313" key="1">
    <source>
        <dbReference type="EMBL" id="PIG86794.1"/>
    </source>
</evidence>
<proteinExistence type="predicted"/>
<dbReference type="AlphaFoldDB" id="A0A2G7G1T6"/>